<proteinExistence type="predicted"/>
<dbReference type="Pfam" id="PF03374">
    <property type="entry name" value="ANT"/>
    <property type="match status" value="1"/>
</dbReference>
<dbReference type="EMBL" id="CP063196">
    <property type="protein sequence ID" value="UOE21880.1"/>
    <property type="molecule type" value="Genomic_DNA"/>
</dbReference>
<organism evidence="2 3">
    <name type="scientific">Thermobifida halotolerans</name>
    <dbReference type="NCBI Taxonomy" id="483545"/>
    <lineage>
        <taxon>Bacteria</taxon>
        <taxon>Bacillati</taxon>
        <taxon>Actinomycetota</taxon>
        <taxon>Actinomycetes</taxon>
        <taxon>Streptosporangiales</taxon>
        <taxon>Nocardiopsidaceae</taxon>
        <taxon>Thermobifida</taxon>
    </lineage>
</organism>
<keyword evidence="3" id="KW-1185">Reference proteome</keyword>
<sequence length="195" mass="21448">MLADTPEAEDFQEWLAAIAGSVSRSGPTTPLDLSTTPTEILELVSGLGKAVHEAAQQALATRSEAEEQRPAAHAWRVLASTDGDYSVREAAYILNRDPAISTGQRRLFAFVRASGMVSADTDIPRTRHERHLRLRPTSYAHPHTGRRVPGKPQLRVTVEGLRYLHRRLGGTARLDLPEAEDIRTAQTMPPLARTT</sequence>
<evidence type="ECO:0000259" key="1">
    <source>
        <dbReference type="PROSITE" id="PS50003"/>
    </source>
</evidence>
<dbReference type="Proteomes" id="UP000265719">
    <property type="component" value="Chromosome"/>
</dbReference>
<dbReference type="InterPro" id="IPR005039">
    <property type="entry name" value="Ant_C"/>
</dbReference>
<dbReference type="GO" id="GO:0003677">
    <property type="term" value="F:DNA binding"/>
    <property type="evidence" value="ECO:0007669"/>
    <property type="project" value="InterPro"/>
</dbReference>
<evidence type="ECO:0000313" key="3">
    <source>
        <dbReference type="Proteomes" id="UP000265719"/>
    </source>
</evidence>
<feature type="domain" description="PH" evidence="1">
    <location>
        <begin position="1"/>
        <end position="23"/>
    </location>
</feature>
<dbReference type="AlphaFoldDB" id="A0AA97M681"/>
<dbReference type="InterPro" id="IPR001849">
    <property type="entry name" value="PH_domain"/>
</dbReference>
<gene>
    <name evidence="2" type="ORF">NI17_006015</name>
</gene>
<evidence type="ECO:0000313" key="2">
    <source>
        <dbReference type="EMBL" id="UOE21880.1"/>
    </source>
</evidence>
<reference evidence="2" key="1">
    <citation type="submission" date="2020-10" db="EMBL/GenBank/DDBJ databases">
        <title>De novo genome project of the cellulose decomposer Thermobifida halotolerans type strain.</title>
        <authorList>
            <person name="Nagy I."/>
            <person name="Horvath B."/>
            <person name="Kukolya J."/>
            <person name="Nagy I."/>
            <person name="Orsini M."/>
        </authorList>
    </citation>
    <scope>NUCLEOTIDE SEQUENCE</scope>
    <source>
        <strain evidence="2">DSM 44931</strain>
    </source>
</reference>
<name>A0AA97M681_9ACTN</name>
<protein>
    <submittedName>
        <fullName evidence="2">Phage antirepressor KilAC domain-containing protein</fullName>
    </submittedName>
</protein>
<dbReference type="KEGG" id="thao:NI17_006015"/>
<dbReference type="PROSITE" id="PS50003">
    <property type="entry name" value="PH_DOMAIN"/>
    <property type="match status" value="1"/>
</dbReference>
<accession>A0AA97M681</accession>